<gene>
    <name evidence="1" type="ORF">ACFOKF_04015</name>
</gene>
<dbReference type="RefSeq" id="WP_380793353.1">
    <property type="nucleotide sequence ID" value="NZ_JBHRVU010000004.1"/>
</dbReference>
<accession>A0ABV7NDB4</accession>
<dbReference type="Proteomes" id="UP001595681">
    <property type="component" value="Unassembled WGS sequence"/>
</dbReference>
<evidence type="ECO:0008006" key="3">
    <source>
        <dbReference type="Google" id="ProtNLM"/>
    </source>
</evidence>
<keyword evidence="2" id="KW-1185">Reference proteome</keyword>
<dbReference type="EMBL" id="JBHRVU010000004">
    <property type="protein sequence ID" value="MFC3440372.1"/>
    <property type="molecule type" value="Genomic_DNA"/>
</dbReference>
<organism evidence="1 2">
    <name type="scientific">Sphingobium rhizovicinum</name>
    <dbReference type="NCBI Taxonomy" id="432308"/>
    <lineage>
        <taxon>Bacteria</taxon>
        <taxon>Pseudomonadati</taxon>
        <taxon>Pseudomonadota</taxon>
        <taxon>Alphaproteobacteria</taxon>
        <taxon>Sphingomonadales</taxon>
        <taxon>Sphingomonadaceae</taxon>
        <taxon>Sphingobium</taxon>
    </lineage>
</organism>
<proteinExistence type="predicted"/>
<comment type="caution">
    <text evidence="1">The sequence shown here is derived from an EMBL/GenBank/DDBJ whole genome shotgun (WGS) entry which is preliminary data.</text>
</comment>
<evidence type="ECO:0000313" key="1">
    <source>
        <dbReference type="EMBL" id="MFC3440372.1"/>
    </source>
</evidence>
<evidence type="ECO:0000313" key="2">
    <source>
        <dbReference type="Proteomes" id="UP001595681"/>
    </source>
</evidence>
<reference evidence="2" key="1">
    <citation type="journal article" date="2019" name="Int. J. Syst. Evol. Microbiol.">
        <title>The Global Catalogue of Microorganisms (GCM) 10K type strain sequencing project: providing services to taxonomists for standard genome sequencing and annotation.</title>
        <authorList>
            <consortium name="The Broad Institute Genomics Platform"/>
            <consortium name="The Broad Institute Genome Sequencing Center for Infectious Disease"/>
            <person name="Wu L."/>
            <person name="Ma J."/>
        </authorList>
    </citation>
    <scope>NUCLEOTIDE SEQUENCE [LARGE SCALE GENOMIC DNA]</scope>
    <source>
        <strain evidence="2">CCM 7491</strain>
    </source>
</reference>
<sequence>MYTLFLQLRRRAGEPSSIEIFDSIPWQSALFQGRRVLFNLEFAGESHAERAEIFAAEMGSVDWPLSGYFVADITADSMHARPAGTELRLSALIIKDW</sequence>
<name>A0ABV7NDB4_9SPHN</name>
<protein>
    <recommendedName>
        <fullName evidence="3">DUF2442 domain-containing protein</fullName>
    </recommendedName>
</protein>